<name>A0AAD1S417_PELCU</name>
<evidence type="ECO:0000256" key="1">
    <source>
        <dbReference type="SAM" id="MobiDB-lite"/>
    </source>
</evidence>
<accession>A0AAD1S417</accession>
<dbReference type="AlphaFoldDB" id="A0AAD1S417"/>
<dbReference type="EMBL" id="OW240916">
    <property type="protein sequence ID" value="CAH2292355.1"/>
    <property type="molecule type" value="Genomic_DNA"/>
</dbReference>
<evidence type="ECO:0000313" key="2">
    <source>
        <dbReference type="EMBL" id="CAH2292355.1"/>
    </source>
</evidence>
<reference evidence="2" key="1">
    <citation type="submission" date="2022-03" db="EMBL/GenBank/DDBJ databases">
        <authorList>
            <person name="Alioto T."/>
            <person name="Alioto T."/>
            <person name="Gomez Garrido J."/>
        </authorList>
    </citation>
    <scope>NUCLEOTIDE SEQUENCE</scope>
</reference>
<sequence length="108" mass="12123">MSSSTAREITPKTIPSRAANYSEGGMRPAMAPLSDLSYLYSTASLADVGELDMQTERRKADLPAQRKGDPPVMESIKTLLNDLRRNIEVDIPSRKNQEEYRCAYMTPR</sequence>
<feature type="region of interest" description="Disordered" evidence="1">
    <location>
        <begin position="1"/>
        <end position="25"/>
    </location>
</feature>
<dbReference type="Proteomes" id="UP001295444">
    <property type="component" value="Chromosome 05"/>
</dbReference>
<organism evidence="2 3">
    <name type="scientific">Pelobates cultripes</name>
    <name type="common">Western spadefoot toad</name>
    <dbReference type="NCBI Taxonomy" id="61616"/>
    <lineage>
        <taxon>Eukaryota</taxon>
        <taxon>Metazoa</taxon>
        <taxon>Chordata</taxon>
        <taxon>Craniata</taxon>
        <taxon>Vertebrata</taxon>
        <taxon>Euteleostomi</taxon>
        <taxon>Amphibia</taxon>
        <taxon>Batrachia</taxon>
        <taxon>Anura</taxon>
        <taxon>Pelobatoidea</taxon>
        <taxon>Pelobatidae</taxon>
        <taxon>Pelobates</taxon>
    </lineage>
</organism>
<protein>
    <submittedName>
        <fullName evidence="2">Uncharacterized protein</fullName>
    </submittedName>
</protein>
<evidence type="ECO:0000313" key="3">
    <source>
        <dbReference type="Proteomes" id="UP001295444"/>
    </source>
</evidence>
<gene>
    <name evidence="2" type="ORF">PECUL_23A019218</name>
</gene>
<keyword evidence="3" id="KW-1185">Reference proteome</keyword>
<proteinExistence type="predicted"/>